<gene>
    <name evidence="2" type="ORF">TeGR_g6609</name>
</gene>
<dbReference type="Proteomes" id="UP001165060">
    <property type="component" value="Unassembled WGS sequence"/>
</dbReference>
<comment type="caution">
    <text evidence="2">The sequence shown here is derived from an EMBL/GenBank/DDBJ whole genome shotgun (WGS) entry which is preliminary data.</text>
</comment>
<feature type="compositionally biased region" description="Pro residues" evidence="1">
    <location>
        <begin position="146"/>
        <end position="166"/>
    </location>
</feature>
<feature type="region of interest" description="Disordered" evidence="1">
    <location>
        <begin position="125"/>
        <end position="234"/>
    </location>
</feature>
<proteinExistence type="predicted"/>
<reference evidence="2 3" key="1">
    <citation type="journal article" date="2023" name="Commun. Biol.">
        <title>Genome analysis of Parmales, the sister group of diatoms, reveals the evolutionary specialization of diatoms from phago-mixotrophs to photoautotrophs.</title>
        <authorList>
            <person name="Ban H."/>
            <person name="Sato S."/>
            <person name="Yoshikawa S."/>
            <person name="Yamada K."/>
            <person name="Nakamura Y."/>
            <person name="Ichinomiya M."/>
            <person name="Sato N."/>
            <person name="Blanc-Mathieu R."/>
            <person name="Endo H."/>
            <person name="Kuwata A."/>
            <person name="Ogata H."/>
        </authorList>
    </citation>
    <scope>NUCLEOTIDE SEQUENCE [LARGE SCALE GENOMIC DNA]</scope>
</reference>
<feature type="compositionally biased region" description="Low complexity" evidence="1">
    <location>
        <begin position="198"/>
        <end position="213"/>
    </location>
</feature>
<evidence type="ECO:0000313" key="2">
    <source>
        <dbReference type="EMBL" id="GMI36344.1"/>
    </source>
</evidence>
<organism evidence="2 3">
    <name type="scientific">Tetraparma gracilis</name>
    <dbReference type="NCBI Taxonomy" id="2962635"/>
    <lineage>
        <taxon>Eukaryota</taxon>
        <taxon>Sar</taxon>
        <taxon>Stramenopiles</taxon>
        <taxon>Ochrophyta</taxon>
        <taxon>Bolidophyceae</taxon>
        <taxon>Parmales</taxon>
        <taxon>Triparmaceae</taxon>
        <taxon>Tetraparma</taxon>
    </lineage>
</organism>
<evidence type="ECO:0000313" key="3">
    <source>
        <dbReference type="Proteomes" id="UP001165060"/>
    </source>
</evidence>
<feature type="region of interest" description="Disordered" evidence="1">
    <location>
        <begin position="255"/>
        <end position="278"/>
    </location>
</feature>
<name>A0ABQ6N045_9STRA</name>
<keyword evidence="3" id="KW-1185">Reference proteome</keyword>
<protein>
    <submittedName>
        <fullName evidence="2">Uncharacterized protein</fullName>
    </submittedName>
</protein>
<sequence>MAGSSSPPAPSPSPSSLLATLASLSAAADASARAALSRSEQARGSASSIAHEHGLSCEPISRKPRPPQTAALHPHPVPPPPPPPQPNDRLGLSQPNDLARAQLEDWLSKALLEIDELKAERDALADALQQQSPRGHVRRTSDLFSPPAPQAPEPQDSPPQDSPRPSPISTSVSFAPDPDFYDDDPDDDPDTSLAALGRSILASRLSPRAASPRADPPRSPSWPNPGTHRFNQHVVGPGVARSVLGMLRRTAASLEALAAGRQDDGPPAPEPDEGGNNVDLEAEVASFVDAVEGLFRDKCEELENLKELTKFIEANVVEKK</sequence>
<dbReference type="EMBL" id="BRYB01000726">
    <property type="protein sequence ID" value="GMI36344.1"/>
    <property type="molecule type" value="Genomic_DNA"/>
</dbReference>
<feature type="compositionally biased region" description="Acidic residues" evidence="1">
    <location>
        <begin position="179"/>
        <end position="190"/>
    </location>
</feature>
<feature type="region of interest" description="Disordered" evidence="1">
    <location>
        <begin position="38"/>
        <end position="98"/>
    </location>
</feature>
<accession>A0ABQ6N045</accession>
<evidence type="ECO:0000256" key="1">
    <source>
        <dbReference type="SAM" id="MobiDB-lite"/>
    </source>
</evidence>
<feature type="compositionally biased region" description="Pro residues" evidence="1">
    <location>
        <begin position="75"/>
        <end position="86"/>
    </location>
</feature>